<feature type="repeat" description="WD" evidence="5">
    <location>
        <begin position="62"/>
        <end position="108"/>
    </location>
</feature>
<dbReference type="Gene3D" id="2.130.10.10">
    <property type="entry name" value="YVTN repeat-like/Quinoprotein amine dehydrogenase"/>
    <property type="match status" value="1"/>
</dbReference>
<dbReference type="InterPro" id="IPR011989">
    <property type="entry name" value="ARM-like"/>
</dbReference>
<dbReference type="InterPro" id="IPR038122">
    <property type="entry name" value="PFU_sf"/>
</dbReference>
<dbReference type="PROSITE" id="PS51396">
    <property type="entry name" value="PUL"/>
    <property type="match status" value="1"/>
</dbReference>
<dbReference type="PRINTS" id="PR00320">
    <property type="entry name" value="GPROTEINBRPT"/>
</dbReference>
<protein>
    <submittedName>
        <fullName evidence="8">Transducin/WD-40 repeat family protein</fullName>
    </submittedName>
</protein>
<evidence type="ECO:0000313" key="8">
    <source>
        <dbReference type="EMBL" id="AXY97771.1"/>
    </source>
</evidence>
<dbReference type="GO" id="GO:0043130">
    <property type="term" value="F:ubiquitin binding"/>
    <property type="evidence" value="ECO:0007669"/>
    <property type="project" value="TreeGrafter"/>
</dbReference>
<evidence type="ECO:0000259" key="7">
    <source>
        <dbReference type="PROSITE" id="PS51396"/>
    </source>
</evidence>
<feature type="domain" description="PFU" evidence="6">
    <location>
        <begin position="361"/>
        <end position="457"/>
    </location>
</feature>
<dbReference type="GO" id="GO:0010992">
    <property type="term" value="P:ubiquitin recycling"/>
    <property type="evidence" value="ECO:0007669"/>
    <property type="project" value="TreeGrafter"/>
</dbReference>
<dbReference type="Pfam" id="PF09070">
    <property type="entry name" value="PFU"/>
    <property type="match status" value="1"/>
</dbReference>
<dbReference type="PROSITE" id="PS51394">
    <property type="entry name" value="PFU"/>
    <property type="match status" value="1"/>
</dbReference>
<dbReference type="InterPro" id="IPR015943">
    <property type="entry name" value="WD40/YVTN_repeat-like_dom_sf"/>
</dbReference>
<evidence type="ECO:0000256" key="4">
    <source>
        <dbReference type="ARBA" id="ARBA00022737"/>
    </source>
</evidence>
<evidence type="ECO:0000256" key="2">
    <source>
        <dbReference type="ARBA" id="ARBA00022490"/>
    </source>
</evidence>
<proteinExistence type="evidence at transcript level"/>
<dbReference type="InterPro" id="IPR015155">
    <property type="entry name" value="PFU"/>
</dbReference>
<reference evidence="8" key="1">
    <citation type="journal article" date="2018" name="New Phytol.">
        <title>Genetic variants in microRNA biogenesis genes as novel indicators for secondary growth in Populus.</title>
        <authorList>
            <person name="Chen B."/>
            <person name="Chen J."/>
            <person name="Du Q."/>
            <person name="Zhou D."/>
            <person name="Wang L."/>
            <person name="Xie J."/>
            <person name="Li Y."/>
            <person name="Zhang D."/>
        </authorList>
    </citation>
    <scope>NUCLEOTIDE SEQUENCE</scope>
</reference>
<dbReference type="Pfam" id="PF08324">
    <property type="entry name" value="PUL"/>
    <property type="match status" value="1"/>
</dbReference>
<dbReference type="SUPFAM" id="SSF50978">
    <property type="entry name" value="WD40 repeat-like"/>
    <property type="match status" value="1"/>
</dbReference>
<dbReference type="InterPro" id="IPR001680">
    <property type="entry name" value="WD40_rpt"/>
</dbReference>
<evidence type="ECO:0000256" key="3">
    <source>
        <dbReference type="ARBA" id="ARBA00022574"/>
    </source>
</evidence>
<evidence type="ECO:0000256" key="5">
    <source>
        <dbReference type="PROSITE-ProRule" id="PRU00221"/>
    </source>
</evidence>
<dbReference type="EMBL" id="MF463514">
    <property type="protein sequence ID" value="AXY97771.1"/>
    <property type="molecule type" value="mRNA"/>
</dbReference>
<organism evidence="8">
    <name type="scientific">Populus tomentosa</name>
    <name type="common">Chinese white poplar</name>
    <dbReference type="NCBI Taxonomy" id="118781"/>
    <lineage>
        <taxon>Eukaryota</taxon>
        <taxon>Viridiplantae</taxon>
        <taxon>Streptophyta</taxon>
        <taxon>Embryophyta</taxon>
        <taxon>Tracheophyta</taxon>
        <taxon>Spermatophyta</taxon>
        <taxon>Magnoliopsida</taxon>
        <taxon>eudicotyledons</taxon>
        <taxon>Gunneridae</taxon>
        <taxon>Pentapetalae</taxon>
        <taxon>rosids</taxon>
        <taxon>fabids</taxon>
        <taxon>Malpighiales</taxon>
        <taxon>Salicaceae</taxon>
        <taxon>Saliceae</taxon>
        <taxon>Populus</taxon>
    </lineage>
</organism>
<dbReference type="GO" id="GO:0043161">
    <property type="term" value="P:proteasome-mediated ubiquitin-dependent protein catabolic process"/>
    <property type="evidence" value="ECO:0007669"/>
    <property type="project" value="TreeGrafter"/>
</dbReference>
<evidence type="ECO:0000256" key="1">
    <source>
        <dbReference type="ARBA" id="ARBA00004496"/>
    </source>
</evidence>
<dbReference type="AlphaFoldDB" id="A0A385JID6"/>
<dbReference type="InterPro" id="IPR020472">
    <property type="entry name" value="WD40_PAC1"/>
</dbReference>
<dbReference type="Pfam" id="PF00400">
    <property type="entry name" value="WD40"/>
    <property type="match status" value="6"/>
</dbReference>
<dbReference type="InterPro" id="IPR019775">
    <property type="entry name" value="WD40_repeat_CS"/>
</dbReference>
<comment type="subcellular location">
    <subcellularLocation>
        <location evidence="1">Cytoplasm</location>
    </subcellularLocation>
</comment>
<dbReference type="InterPro" id="IPR013535">
    <property type="entry name" value="PUL_dom"/>
</dbReference>
<dbReference type="InterPro" id="IPR036322">
    <property type="entry name" value="WD40_repeat_dom_sf"/>
</dbReference>
<evidence type="ECO:0000259" key="6">
    <source>
        <dbReference type="PROSITE" id="PS51394"/>
    </source>
</evidence>
<feature type="repeat" description="WD" evidence="5">
    <location>
        <begin position="147"/>
        <end position="178"/>
    </location>
</feature>
<dbReference type="GO" id="GO:0005634">
    <property type="term" value="C:nucleus"/>
    <property type="evidence" value="ECO:0007669"/>
    <property type="project" value="TreeGrafter"/>
</dbReference>
<dbReference type="Gene3D" id="3.10.20.870">
    <property type="entry name" value="PFU (PLAA family ubiquitin binding), C-terminal domain"/>
    <property type="match status" value="1"/>
</dbReference>
<gene>
    <name evidence="8" type="primary">WDR-1</name>
    <name evidence="8" type="ORF">Potri.009G112100</name>
</gene>
<accession>A0A385JID6</accession>
<dbReference type="Gene3D" id="1.25.10.10">
    <property type="entry name" value="Leucine-rich Repeat Variant"/>
    <property type="match status" value="1"/>
</dbReference>
<dbReference type="FunFam" id="1.25.10.10:FF:000250">
    <property type="entry name" value="Phospholipase A-2-activating protein isoform A"/>
    <property type="match status" value="1"/>
</dbReference>
<dbReference type="PANTHER" id="PTHR19849">
    <property type="entry name" value="PHOSPHOLIPASE A-2-ACTIVATING PROTEIN"/>
    <property type="match status" value="1"/>
</dbReference>
<dbReference type="SMART" id="SM00320">
    <property type="entry name" value="WD40"/>
    <property type="match status" value="7"/>
</dbReference>
<dbReference type="GO" id="GO:0005737">
    <property type="term" value="C:cytoplasm"/>
    <property type="evidence" value="ECO:0007669"/>
    <property type="project" value="UniProtKB-SubCell"/>
</dbReference>
<feature type="domain" description="PUL" evidence="7">
    <location>
        <begin position="486"/>
        <end position="757"/>
    </location>
</feature>
<dbReference type="PROSITE" id="PS50082">
    <property type="entry name" value="WD_REPEATS_2"/>
    <property type="match status" value="5"/>
</dbReference>
<dbReference type="FunFam" id="2.130.10.10:FF:000236">
    <property type="entry name" value="Polyubiquitin binding protein (Doa1/Ufd3)"/>
    <property type="match status" value="1"/>
</dbReference>
<keyword evidence="4" id="KW-0677">Repeat</keyword>
<keyword evidence="2" id="KW-0963">Cytoplasm</keyword>
<dbReference type="PANTHER" id="PTHR19849:SF0">
    <property type="entry name" value="PHOSPHOLIPASE A-2-ACTIVATING PROTEIN"/>
    <property type="match status" value="1"/>
</dbReference>
<sequence>MDMEIDFKNYQLSQELRGHEDDVRGICVCGNAGIATSSRDKTVRYWVPDPTDKRKYESSKILLGHSSFVGPLAWIPPNQDFVEGAIVSGGMDTMVLVWNLSNGEKVQSLKGHHLQVTGVVLDGEDIVSCSVDCTLRRWRKGQLVENWEAHKSAIQAIIKLPSGELVTGSTDTTLKLWKGKTCLHTFAGHSDTVRGLAEMHGLGILSASHDGSIRLWALTGEVLMEMVGHASIVYSVDSHVSGLIVSGSEDCSAKIWKDGACVQSIEHPGCVWDVKFLENGDIVTACSDGAVRIWTSYQERIAEPADLDSYVSQLSQYKISRKRVGGLKLEDLPGLEALQIPGTTDGQTKVIREGDNGVAYAWNLREQKWDKIGEVVDGPEDGMKRPVLDGFEYDYVFDVDIGDGEPIRKLPYNRSDNPYDTADKWLLKENLPLAYRQQIVEFILQNSGQGGVALDSSFRDPFTGANAYIPGGSSSMSVVSAKPTFKHIPKKGMLVFDVAQFDGILKKITEFHNSLLSDPVKKDLSLSELEISRLGAVIKILKDTSHYHTSRFADADIALLLKLLKSWPLAMIFPVIDILRMLVLHPDGATVLLKHVEDENDILMEMIKRVTTNPPLPPNLLTGIRAVTNLFKNLPYHTWLQKHQSEILDVFSSCYSSPNKNLQLSYATMILNYAVLLIEKKDLEGQSQVLTAAIAIAEGENIEVDSKFRALVAVGSLMLDGLVKRIALDFDVENVAKTAKASKETKIAEVGADIELLTKQK</sequence>
<feature type="repeat" description="WD" evidence="5">
    <location>
        <begin position="16"/>
        <end position="46"/>
    </location>
</feature>
<dbReference type="FunFam" id="3.10.20.870:FF:000002">
    <property type="entry name" value="Transducin family protein / WD-40 repeat family protein"/>
    <property type="match status" value="1"/>
</dbReference>
<keyword evidence="3 5" id="KW-0853">WD repeat</keyword>
<name>A0A385JID6_POPTO</name>
<dbReference type="CDD" id="cd00200">
    <property type="entry name" value="WD40"/>
    <property type="match status" value="1"/>
</dbReference>
<feature type="repeat" description="WD" evidence="5">
    <location>
        <begin position="186"/>
        <end position="216"/>
    </location>
</feature>
<dbReference type="PROSITE" id="PS00678">
    <property type="entry name" value="WD_REPEATS_1"/>
    <property type="match status" value="1"/>
</dbReference>
<feature type="repeat" description="WD" evidence="5">
    <location>
        <begin position="226"/>
        <end position="257"/>
    </location>
</feature>